<reference evidence="3 4" key="1">
    <citation type="journal article" date="2016" name="Int. J. Syst. Evol. Microbiol.">
        <title>Chitinibacter fontanus sp. nov., isolated from a spring.</title>
        <authorList>
            <person name="Sheu S.Y."/>
            <person name="Li Y.S."/>
            <person name="Young C.C."/>
            <person name="Chen W.M."/>
        </authorList>
    </citation>
    <scope>NUCLEOTIDE SEQUENCE [LARGE SCALE GENOMIC DNA]</scope>
    <source>
        <strain evidence="3 4">STM-7</strain>
    </source>
</reference>
<feature type="chain" id="PRO_5029021678" description="DUF6268 domain-containing protein" evidence="1">
    <location>
        <begin position="21"/>
        <end position="296"/>
    </location>
</feature>
<protein>
    <recommendedName>
        <fullName evidence="2">DUF6268 domain-containing protein</fullName>
    </recommendedName>
</protein>
<evidence type="ECO:0000313" key="3">
    <source>
        <dbReference type="EMBL" id="QLI81079.1"/>
    </source>
</evidence>
<dbReference type="AlphaFoldDB" id="A0A7D5V913"/>
<feature type="signal peptide" evidence="1">
    <location>
        <begin position="1"/>
        <end position="20"/>
    </location>
</feature>
<dbReference type="Proteomes" id="UP000510822">
    <property type="component" value="Chromosome"/>
</dbReference>
<dbReference type="InterPro" id="IPR046235">
    <property type="entry name" value="DUF6268"/>
</dbReference>
<keyword evidence="1" id="KW-0732">Signal</keyword>
<dbReference type="RefSeq" id="WP_180308210.1">
    <property type="nucleotide sequence ID" value="NZ_CP058952.1"/>
</dbReference>
<proteinExistence type="predicted"/>
<keyword evidence="4" id="KW-1185">Reference proteome</keyword>
<dbReference type="EMBL" id="CP058952">
    <property type="protein sequence ID" value="QLI81079.1"/>
    <property type="molecule type" value="Genomic_DNA"/>
</dbReference>
<name>A0A7D5V913_9NEIS</name>
<organism evidence="3 4">
    <name type="scientific">Chitinibacter fontanus</name>
    <dbReference type="NCBI Taxonomy" id="1737446"/>
    <lineage>
        <taxon>Bacteria</taxon>
        <taxon>Pseudomonadati</taxon>
        <taxon>Pseudomonadota</taxon>
        <taxon>Betaproteobacteria</taxon>
        <taxon>Neisseriales</taxon>
        <taxon>Chitinibacteraceae</taxon>
        <taxon>Chitinibacter</taxon>
    </lineage>
</organism>
<gene>
    <name evidence="3" type="ORF">HZU75_05790</name>
</gene>
<dbReference type="KEGG" id="cfon:HZU75_05790"/>
<feature type="domain" description="DUF6268" evidence="2">
    <location>
        <begin position="124"/>
        <end position="277"/>
    </location>
</feature>
<evidence type="ECO:0000256" key="1">
    <source>
        <dbReference type="SAM" id="SignalP"/>
    </source>
</evidence>
<sequence length="296" mass="31334">MLKTLICGTLLAATSLAAQAGDTKISYAITPVMVPEFNLDSGGSADATWMMASIGVNQQLDAQSSIGIDLAASRQDWTFHDVKAWGNVEQPWGVLHRWTVAVPYTFASSSGWLYSVAPGVELSSESGAANRDSVSYGATAFAAKMISPSLMLGLGVSAWTGLEDASVFPFLVVNWQITDSLRLANPFKAGPAGPAGLELSWKATPALELGAGGTFRSFTSRLSGQNQVAANGLLEDNSMPVFMRASYSISKELRFDAYAGAAMGGEFEIRNAQNQVVRTEKHDAMPFLALTASGSF</sequence>
<evidence type="ECO:0000313" key="4">
    <source>
        <dbReference type="Proteomes" id="UP000510822"/>
    </source>
</evidence>
<accession>A0A7D5V913</accession>
<evidence type="ECO:0000259" key="2">
    <source>
        <dbReference type="Pfam" id="PF19783"/>
    </source>
</evidence>
<dbReference type="Pfam" id="PF19783">
    <property type="entry name" value="DUF6268"/>
    <property type="match status" value="1"/>
</dbReference>